<comment type="caution">
    <text evidence="2">The sequence shown here is derived from an EMBL/GenBank/DDBJ whole genome shotgun (WGS) entry which is preliminary data.</text>
</comment>
<evidence type="ECO:0000256" key="1">
    <source>
        <dbReference type="SAM" id="MobiDB-lite"/>
    </source>
</evidence>
<feature type="region of interest" description="Disordered" evidence="1">
    <location>
        <begin position="197"/>
        <end position="291"/>
    </location>
</feature>
<accession>A0ABR2JU98</accession>
<feature type="compositionally biased region" description="Acidic residues" evidence="1">
    <location>
        <begin position="269"/>
        <end position="291"/>
    </location>
</feature>
<evidence type="ECO:0000313" key="2">
    <source>
        <dbReference type="EMBL" id="KAK8881450.1"/>
    </source>
</evidence>
<organism evidence="2 3">
    <name type="scientific">Tritrichomonas musculus</name>
    <dbReference type="NCBI Taxonomy" id="1915356"/>
    <lineage>
        <taxon>Eukaryota</taxon>
        <taxon>Metamonada</taxon>
        <taxon>Parabasalia</taxon>
        <taxon>Tritrichomonadida</taxon>
        <taxon>Tritrichomonadidae</taxon>
        <taxon>Tritrichomonas</taxon>
    </lineage>
</organism>
<reference evidence="2 3" key="1">
    <citation type="submission" date="2024-04" db="EMBL/GenBank/DDBJ databases">
        <title>Tritrichomonas musculus Genome.</title>
        <authorList>
            <person name="Alves-Ferreira E."/>
            <person name="Grigg M."/>
            <person name="Lorenzi H."/>
            <person name="Galac M."/>
        </authorList>
    </citation>
    <scope>NUCLEOTIDE SEQUENCE [LARGE SCALE GENOMIC DNA]</scope>
    <source>
        <strain evidence="2 3">EAF2021</strain>
    </source>
</reference>
<gene>
    <name evidence="2" type="ORF">M9Y10_004186</name>
</gene>
<dbReference type="EMBL" id="JAPFFF010000010">
    <property type="protein sequence ID" value="KAK8881450.1"/>
    <property type="molecule type" value="Genomic_DNA"/>
</dbReference>
<sequence length="420" mass="48418">MEDFKLDKIGCNHLILTGLLESPTYAKADFLAMNLEQHLNFTIDRQGKLKSQWDDHYKKVLVPLEITSPEIEKGETVVYTREGRLIGGFDEFKLWAKLKYNIDIDYDDARMEEISKVHVNRAETQIADNNTEEFDKKVDALLKDREERLNKMNKVLETHQMVCQTVQNAIDDLGNYAKVIQPHLDVLYALHKYPVKEVHEEEEEQSSEVPDEEKENENDGEEGENENENEDGAENAEAEVTDDVQNNGENETQENDQEDGENPEKDENQNEEEEKVEKPVEEEEEGEPDPEALEAQAKMQETLKFPPLDLCKEAMEKLKDADVGIQDFIDQIKAKEKECSDLIKDEKFRWKKLEAEMLDLKEKLSITQNMLKITILSAEDLQIKAVQNEIDNYENFLIPNADKEVLDAAAIKFAATFDFA</sequence>
<feature type="compositionally biased region" description="Acidic residues" evidence="1">
    <location>
        <begin position="251"/>
        <end position="261"/>
    </location>
</feature>
<keyword evidence="3" id="KW-1185">Reference proteome</keyword>
<name>A0ABR2JU98_9EUKA</name>
<dbReference type="Proteomes" id="UP001470230">
    <property type="component" value="Unassembled WGS sequence"/>
</dbReference>
<feature type="compositionally biased region" description="Acidic residues" evidence="1">
    <location>
        <begin position="200"/>
        <end position="242"/>
    </location>
</feature>
<proteinExistence type="predicted"/>
<evidence type="ECO:0000313" key="3">
    <source>
        <dbReference type="Proteomes" id="UP001470230"/>
    </source>
</evidence>
<protein>
    <submittedName>
        <fullName evidence="2">Uncharacterized protein</fullName>
    </submittedName>
</protein>